<accession>A0A0F0CTG5</accession>
<dbReference type="PATRIC" id="fig|1609969.3.peg.889"/>
<dbReference type="InterPro" id="IPR014942">
    <property type="entry name" value="AbiEii"/>
</dbReference>
<dbReference type="AlphaFoldDB" id="A0A0F0CTG5"/>
<dbReference type="Proteomes" id="UP000033428">
    <property type="component" value="Unassembled WGS sequence"/>
</dbReference>
<proteinExistence type="predicted"/>
<sequence length="338" mass="38374">MDNFLLLKDADKKAYFDVVAHDLGVTPQLIEKDFWVCWMLKIIFSLPTSGSHLTFKGGTSLSKCYSVIKRFSEDVDVSIERTFLISQESIEPDKKQGTKENQRRLDRLKQACQGKIADVIIPELEKKTGSALSGIGQWEINLDPDDPDNQTILFTYPSVIENGKSSYVQPVVKIELGARSDHWPVEVMSVKPYVSNAAGKVTIEGTQVRVLGAERTFWEKATILHAISHGSKLRARMSRHYYDVGEMVGTSIYTKAIQNIDLLIKVAEHKALFFKDSKAHYDLAKPGSLRLMPLDEQLALLNDDYRQMQEMFFEDPPSFESVLKKLKTAEEEINRIKQ</sequence>
<comment type="caution">
    <text evidence="1">The sequence shown here is derived from an EMBL/GenBank/DDBJ whole genome shotgun (WGS) entry which is preliminary data.</text>
</comment>
<dbReference type="EMBL" id="JYNY01000182">
    <property type="protein sequence ID" value="KJJ85314.1"/>
    <property type="molecule type" value="Genomic_DNA"/>
</dbReference>
<evidence type="ECO:0000313" key="2">
    <source>
        <dbReference type="Proteomes" id="UP000033428"/>
    </source>
</evidence>
<evidence type="ECO:0000313" key="1">
    <source>
        <dbReference type="EMBL" id="KJJ85314.1"/>
    </source>
</evidence>
<keyword evidence="2" id="KW-1185">Reference proteome</keyword>
<reference evidence="1 2" key="1">
    <citation type="submission" date="2015-02" db="EMBL/GenBank/DDBJ databases">
        <title>Single-cell genomics of uncultivated deep-branching MTB reveals a conserved set of magnetosome genes.</title>
        <authorList>
            <person name="Kolinko S."/>
            <person name="Richter M."/>
            <person name="Glockner F.O."/>
            <person name="Brachmann A."/>
            <person name="Schuler D."/>
        </authorList>
    </citation>
    <scope>NUCLEOTIDE SEQUENCE [LARGE SCALE GENOMIC DNA]</scope>
    <source>
        <strain evidence="1">SKK-01</strain>
    </source>
</reference>
<organism evidence="1 2">
    <name type="scientific">Candidatus Omnitrophus magneticus</name>
    <dbReference type="NCBI Taxonomy" id="1609969"/>
    <lineage>
        <taxon>Bacteria</taxon>
        <taxon>Pseudomonadati</taxon>
        <taxon>Candidatus Omnitrophota</taxon>
        <taxon>Candidatus Omnitrophus</taxon>
    </lineage>
</organism>
<dbReference type="Gene3D" id="3.10.450.620">
    <property type="entry name" value="JHP933, nucleotidyltransferase-like core domain"/>
    <property type="match status" value="1"/>
</dbReference>
<gene>
    <name evidence="1" type="ORF">OMAG_000818</name>
</gene>
<name>A0A0F0CTG5_9BACT</name>
<protein>
    <submittedName>
        <fullName evidence="1">Protein containing DUF1814</fullName>
    </submittedName>
</protein>
<dbReference type="Pfam" id="PF08843">
    <property type="entry name" value="AbiEii"/>
    <property type="match status" value="1"/>
</dbReference>